<name>A0A1T4PBL6_9HYPH</name>
<dbReference type="AlphaFoldDB" id="A0A1T4PBL6"/>
<dbReference type="CDD" id="cd00431">
    <property type="entry name" value="cysteine_hydrolases"/>
    <property type="match status" value="1"/>
</dbReference>
<feature type="domain" description="Isochorismatase-like" evidence="2">
    <location>
        <begin position="19"/>
        <end position="190"/>
    </location>
</feature>
<gene>
    <name evidence="3" type="ORF">SAMN05428963_103410</name>
</gene>
<dbReference type="PANTHER" id="PTHR43540">
    <property type="entry name" value="PEROXYUREIDOACRYLATE/UREIDOACRYLATE AMIDOHYDROLASE-RELATED"/>
    <property type="match status" value="1"/>
</dbReference>
<dbReference type="STRING" id="1365950.SAMN05428963_103410"/>
<evidence type="ECO:0000313" key="3">
    <source>
        <dbReference type="EMBL" id="SJZ88218.1"/>
    </source>
</evidence>
<accession>A0A1T4PBL6</accession>
<dbReference type="Proteomes" id="UP000190135">
    <property type="component" value="Unassembled WGS sequence"/>
</dbReference>
<dbReference type="EMBL" id="FUXL01000003">
    <property type="protein sequence ID" value="SJZ88218.1"/>
    <property type="molecule type" value="Genomic_DNA"/>
</dbReference>
<sequence length="205" mass="23257">MTDQSNIGLRHGPLSNHVAHLCVDMQNVFADETEWQTPWMKRVLPVVTEIVQRHPEATIFTRFMTPRDPSEASGAWRRYFERWHEFTQNEAEPRLLDLVPALTEFVPPATIIDKPAYSAFHDSPLLSVLRERSIDTLVVTGAETDVCVLATVFSAIDHGFRVVLVKDAVCSSADETHDALITVYASRFSHQVELVDSPMILDEWK</sequence>
<dbReference type="RefSeq" id="WP_078707560.1">
    <property type="nucleotide sequence ID" value="NZ_FUXL01000003.1"/>
</dbReference>
<dbReference type="InterPro" id="IPR000868">
    <property type="entry name" value="Isochorismatase-like_dom"/>
</dbReference>
<reference evidence="3 4" key="1">
    <citation type="submission" date="2017-02" db="EMBL/GenBank/DDBJ databases">
        <authorList>
            <person name="Peterson S.W."/>
        </authorList>
    </citation>
    <scope>NUCLEOTIDE SEQUENCE [LARGE SCALE GENOMIC DNA]</scope>
    <source>
        <strain evidence="3 4">USBA 369</strain>
    </source>
</reference>
<dbReference type="Gene3D" id="3.40.50.850">
    <property type="entry name" value="Isochorismatase-like"/>
    <property type="match status" value="1"/>
</dbReference>
<dbReference type="PANTHER" id="PTHR43540:SF6">
    <property type="entry name" value="ISOCHORISMATASE-LIKE DOMAIN-CONTAINING PROTEIN"/>
    <property type="match status" value="1"/>
</dbReference>
<evidence type="ECO:0000313" key="4">
    <source>
        <dbReference type="Proteomes" id="UP000190135"/>
    </source>
</evidence>
<dbReference type="SUPFAM" id="SSF52499">
    <property type="entry name" value="Isochorismatase-like hydrolases"/>
    <property type="match status" value="1"/>
</dbReference>
<dbReference type="InterPro" id="IPR036380">
    <property type="entry name" value="Isochorismatase-like_sf"/>
</dbReference>
<dbReference type="GO" id="GO:0016787">
    <property type="term" value="F:hydrolase activity"/>
    <property type="evidence" value="ECO:0007669"/>
    <property type="project" value="UniProtKB-KW"/>
</dbReference>
<dbReference type="Pfam" id="PF00857">
    <property type="entry name" value="Isochorismatase"/>
    <property type="match status" value="1"/>
</dbReference>
<organism evidence="3 4">
    <name type="scientific">Consotaella salsifontis</name>
    <dbReference type="NCBI Taxonomy" id="1365950"/>
    <lineage>
        <taxon>Bacteria</taxon>
        <taxon>Pseudomonadati</taxon>
        <taxon>Pseudomonadota</taxon>
        <taxon>Alphaproteobacteria</taxon>
        <taxon>Hyphomicrobiales</taxon>
        <taxon>Aurantimonadaceae</taxon>
        <taxon>Consotaella</taxon>
    </lineage>
</organism>
<proteinExistence type="predicted"/>
<protein>
    <submittedName>
        <fullName evidence="3">Nicotinamidase-related amidase</fullName>
    </submittedName>
</protein>
<evidence type="ECO:0000256" key="1">
    <source>
        <dbReference type="ARBA" id="ARBA00022801"/>
    </source>
</evidence>
<dbReference type="InterPro" id="IPR050272">
    <property type="entry name" value="Isochorismatase-like_hydrls"/>
</dbReference>
<keyword evidence="1" id="KW-0378">Hydrolase</keyword>
<dbReference type="OrthoDB" id="9811489at2"/>
<keyword evidence="4" id="KW-1185">Reference proteome</keyword>
<evidence type="ECO:0000259" key="2">
    <source>
        <dbReference type="Pfam" id="PF00857"/>
    </source>
</evidence>